<dbReference type="Proteomes" id="UP000596035">
    <property type="component" value="Chromosome"/>
</dbReference>
<organism evidence="4 6">
    <name type="scientific">Acutalibacter muris</name>
    <dbReference type="NCBI Taxonomy" id="1796620"/>
    <lineage>
        <taxon>Bacteria</taxon>
        <taxon>Bacillati</taxon>
        <taxon>Bacillota</taxon>
        <taxon>Clostridia</taxon>
        <taxon>Eubacteriales</taxon>
        <taxon>Acutalibacteraceae</taxon>
        <taxon>Acutalibacter</taxon>
    </lineage>
</organism>
<evidence type="ECO:0000259" key="2">
    <source>
        <dbReference type="PROSITE" id="PS50994"/>
    </source>
</evidence>
<dbReference type="Pfam" id="PF00665">
    <property type="entry name" value="rve"/>
    <property type="match status" value="1"/>
</dbReference>
<gene>
    <name evidence="3" type="ORF">ADH66_03070</name>
    <name evidence="4" type="ORF">I5Q82_13120</name>
</gene>
<dbReference type="GO" id="GO:0015074">
    <property type="term" value="P:DNA integration"/>
    <property type="evidence" value="ECO:0007669"/>
    <property type="project" value="InterPro"/>
</dbReference>
<dbReference type="SUPFAM" id="SSF46689">
    <property type="entry name" value="Homeodomain-like"/>
    <property type="match status" value="1"/>
</dbReference>
<comment type="function">
    <text evidence="1">Involved in the transposition of the insertion sequence.</text>
</comment>
<proteinExistence type="predicted"/>
<dbReference type="Gene3D" id="3.30.420.10">
    <property type="entry name" value="Ribonuclease H-like superfamily/Ribonuclease H"/>
    <property type="match status" value="1"/>
</dbReference>
<dbReference type="NCBIfam" id="NF033516">
    <property type="entry name" value="transpos_IS3"/>
    <property type="match status" value="1"/>
</dbReference>
<dbReference type="InterPro" id="IPR050900">
    <property type="entry name" value="Transposase_IS3/IS150/IS904"/>
</dbReference>
<dbReference type="Pfam" id="PF13333">
    <property type="entry name" value="rve_2"/>
    <property type="match status" value="1"/>
</dbReference>
<dbReference type="InterPro" id="IPR012337">
    <property type="entry name" value="RNaseH-like_sf"/>
</dbReference>
<dbReference type="InterPro" id="IPR001584">
    <property type="entry name" value="Integrase_cat-core"/>
</dbReference>
<evidence type="ECO:0000313" key="3">
    <source>
        <dbReference type="EMBL" id="ASB39723.1"/>
    </source>
</evidence>
<protein>
    <submittedName>
        <fullName evidence="3 4">Transposase</fullName>
    </submittedName>
</protein>
<evidence type="ECO:0000313" key="6">
    <source>
        <dbReference type="Proteomes" id="UP000596035"/>
    </source>
</evidence>
<dbReference type="Pfam" id="PF13276">
    <property type="entry name" value="HTH_21"/>
    <property type="match status" value="1"/>
</dbReference>
<dbReference type="Proteomes" id="UP000196710">
    <property type="component" value="Chromosome"/>
</dbReference>
<dbReference type="PANTHER" id="PTHR46889">
    <property type="entry name" value="TRANSPOSASE INSF FOR INSERTION SEQUENCE IS3B-RELATED"/>
    <property type="match status" value="1"/>
</dbReference>
<dbReference type="PROSITE" id="PS50994">
    <property type="entry name" value="INTEGRASE"/>
    <property type="match status" value="1"/>
</dbReference>
<dbReference type="EMBL" id="CP065321">
    <property type="protein sequence ID" value="QQR29016.1"/>
    <property type="molecule type" value="Genomic_DNA"/>
</dbReference>
<dbReference type="InterPro" id="IPR036397">
    <property type="entry name" value="RNaseH_sf"/>
</dbReference>
<dbReference type="SUPFAM" id="SSF53098">
    <property type="entry name" value="Ribonuclease H-like"/>
    <property type="match status" value="1"/>
</dbReference>
<dbReference type="EMBL" id="CP021422">
    <property type="protein sequence ID" value="ASB39723.1"/>
    <property type="molecule type" value="Genomic_DNA"/>
</dbReference>
<name>A0A1Z2XMQ4_9FIRM</name>
<reference evidence="5" key="2">
    <citation type="submission" date="2017-05" db="EMBL/GenBank/DDBJ databases">
        <title>Improved OligoMM genomes.</title>
        <authorList>
            <person name="Garzetti D."/>
        </authorList>
    </citation>
    <scope>NUCLEOTIDE SEQUENCE [LARGE SCALE GENOMIC DNA]</scope>
    <source>
        <strain evidence="5">KB18</strain>
    </source>
</reference>
<accession>A0A1Z2XMQ4</accession>
<reference evidence="4 6" key="3">
    <citation type="submission" date="2020-11" db="EMBL/GenBank/DDBJ databases">
        <title>Closed and high quality bacterial genomes of the OMM12 community.</title>
        <authorList>
            <person name="Marbouty M."/>
            <person name="Lamy-Besnier Q."/>
            <person name="Debarbieux L."/>
            <person name="Koszul R."/>
        </authorList>
    </citation>
    <scope>NUCLEOTIDE SEQUENCE [LARGE SCALE GENOMIC DNA]</scope>
    <source>
        <strain evidence="4 6">KB18</strain>
    </source>
</reference>
<dbReference type="AlphaFoldDB" id="A0A1Z2XMQ4"/>
<dbReference type="PANTHER" id="PTHR46889:SF5">
    <property type="entry name" value="INTEGRASE PROTEIN"/>
    <property type="match status" value="1"/>
</dbReference>
<evidence type="ECO:0000313" key="4">
    <source>
        <dbReference type="EMBL" id="QQR29016.1"/>
    </source>
</evidence>
<dbReference type="GO" id="GO:0003676">
    <property type="term" value="F:nucleic acid binding"/>
    <property type="evidence" value="ECO:0007669"/>
    <property type="project" value="InterPro"/>
</dbReference>
<dbReference type="RefSeq" id="WP_066535818.1">
    <property type="nucleotide sequence ID" value="NZ_CP021422.1"/>
</dbReference>
<dbReference type="InterPro" id="IPR036388">
    <property type="entry name" value="WH-like_DNA-bd_sf"/>
</dbReference>
<dbReference type="Gene3D" id="1.10.10.10">
    <property type="entry name" value="Winged helix-like DNA-binding domain superfamily/Winged helix DNA-binding domain"/>
    <property type="match status" value="1"/>
</dbReference>
<dbReference type="KEGG" id="amur:ADH66_03070"/>
<reference evidence="3" key="1">
    <citation type="journal article" date="2017" name="Genome Announc.">
        <title>High-Quality Whole-Genome Sequences of the Oligo-Mouse-Microbiota Bacterial Community.</title>
        <authorList>
            <person name="Garzetti D."/>
            <person name="Brugiroux S."/>
            <person name="Bunk B."/>
            <person name="Pukall R."/>
            <person name="McCoy K.D."/>
            <person name="Macpherson A.J."/>
            <person name="Stecher B."/>
        </authorList>
    </citation>
    <scope>NUCLEOTIDE SEQUENCE</scope>
    <source>
        <strain evidence="3">KB18</strain>
    </source>
</reference>
<keyword evidence="5" id="KW-1185">Reference proteome</keyword>
<feature type="domain" description="Integrase catalytic" evidence="2">
    <location>
        <begin position="212"/>
        <end position="374"/>
    </location>
</feature>
<dbReference type="InterPro" id="IPR009057">
    <property type="entry name" value="Homeodomain-like_sf"/>
</dbReference>
<sequence>MKSKYDLSQRQAVISRHRSGESVSHIVGDTGIPRSTIYNWLKPAKTAEDDCKEPTLKNFRLLENKVKRLEGIIEILKTSECSPRDPLKVKLGALEKLHEQHTYSVHMICEALDVPRGTFYNHVLRGKREHTWYAERRNELKKVIREIYDHSHQIFGAEKITATLKSKGYPISIKMVRELMQEMGLTSIRQGAKNTYVKEQRKLINHVNQQFNVTCPDEVWVSDVTYFRFDDKKFYICAVIDLFARKVIAYRIGKSNSTQLVKGTFRAAYENRKPTNPLTFHTDRGTNYRAKTFCAYLKSLGVTQSFSRARVPYDNSVMESFFSSLKREELYRTKYRSENEFRTAVDKYMTFYNEERPHATNQYKTPVQKEADFFSDHVGAGVD</sequence>
<dbReference type="InterPro" id="IPR025948">
    <property type="entry name" value="HTH-like_dom"/>
</dbReference>
<dbReference type="InterPro" id="IPR048020">
    <property type="entry name" value="Transpos_IS3"/>
</dbReference>
<evidence type="ECO:0000256" key="1">
    <source>
        <dbReference type="ARBA" id="ARBA00002286"/>
    </source>
</evidence>
<evidence type="ECO:0000313" key="5">
    <source>
        <dbReference type="Proteomes" id="UP000196710"/>
    </source>
</evidence>